<proteinExistence type="predicted"/>
<evidence type="ECO:0000313" key="2">
    <source>
        <dbReference type="Proteomes" id="UP000824540"/>
    </source>
</evidence>
<name>A0A8T2PLR5_9TELE</name>
<dbReference type="AlphaFoldDB" id="A0A8T2PLR5"/>
<sequence>MCSLGFPTSWLGRAWPGLCRLGEVTDLAAPKGRSAMCWLVLVMLKHPIGTAVSFSEQLTGPFLLQPL</sequence>
<reference evidence="1" key="1">
    <citation type="thesis" date="2021" institute="BYU ScholarsArchive" country="Provo, UT, USA">
        <title>Applications of and Algorithms for Genome Assembly and Genomic Analyses with an Emphasis on Marine Teleosts.</title>
        <authorList>
            <person name="Pickett B.D."/>
        </authorList>
    </citation>
    <scope>NUCLEOTIDE SEQUENCE</scope>
    <source>
        <strain evidence="1">HI-2016</strain>
    </source>
</reference>
<comment type="caution">
    <text evidence="1">The sequence shown here is derived from an EMBL/GenBank/DDBJ whole genome shotgun (WGS) entry which is preliminary data.</text>
</comment>
<gene>
    <name evidence="1" type="ORF">JZ751_020835</name>
</gene>
<protein>
    <submittedName>
        <fullName evidence="1">Uncharacterized protein</fullName>
    </submittedName>
</protein>
<evidence type="ECO:0000313" key="1">
    <source>
        <dbReference type="EMBL" id="KAG9352421.1"/>
    </source>
</evidence>
<organism evidence="1 2">
    <name type="scientific">Albula glossodonta</name>
    <name type="common">roundjaw bonefish</name>
    <dbReference type="NCBI Taxonomy" id="121402"/>
    <lineage>
        <taxon>Eukaryota</taxon>
        <taxon>Metazoa</taxon>
        <taxon>Chordata</taxon>
        <taxon>Craniata</taxon>
        <taxon>Vertebrata</taxon>
        <taxon>Euteleostomi</taxon>
        <taxon>Actinopterygii</taxon>
        <taxon>Neopterygii</taxon>
        <taxon>Teleostei</taxon>
        <taxon>Albuliformes</taxon>
        <taxon>Albulidae</taxon>
        <taxon>Albula</taxon>
    </lineage>
</organism>
<accession>A0A8T2PLR5</accession>
<keyword evidence="2" id="KW-1185">Reference proteome</keyword>
<dbReference type="EMBL" id="JAFBMS010000005">
    <property type="protein sequence ID" value="KAG9352421.1"/>
    <property type="molecule type" value="Genomic_DNA"/>
</dbReference>
<dbReference type="Proteomes" id="UP000824540">
    <property type="component" value="Unassembled WGS sequence"/>
</dbReference>